<comment type="caution">
    <text evidence="2">The sequence shown here is derived from an EMBL/GenBank/DDBJ whole genome shotgun (WGS) entry which is preliminary data.</text>
</comment>
<keyword evidence="3" id="KW-1185">Reference proteome</keyword>
<feature type="region of interest" description="Disordered" evidence="1">
    <location>
        <begin position="155"/>
        <end position="175"/>
    </location>
</feature>
<name>A0A562WIR6_9ACTN</name>
<protein>
    <submittedName>
        <fullName evidence="2">Uncharacterized protein</fullName>
    </submittedName>
</protein>
<feature type="compositionally biased region" description="Basic and acidic residues" evidence="1">
    <location>
        <begin position="165"/>
        <end position="175"/>
    </location>
</feature>
<proteinExistence type="predicted"/>
<accession>A0A562WIR6</accession>
<feature type="compositionally biased region" description="Basic and acidic residues" evidence="1">
    <location>
        <begin position="16"/>
        <end position="38"/>
    </location>
</feature>
<sequence>MDRRAETRMAHQGNEPGERHHGDAPDERNHGDAPDERHRRPAGVDDETVAALGKLSEALETVERARGHLYSLHQLIGHADLMLDDAVERFRAAGHDRIADRIDEELLGRNVIAGRWTFQIVEDFDDGYHALFRNLDRQARDELVQGRRHLFEAEMKEHRRTRGRPGHEARPDGTG</sequence>
<dbReference type="Proteomes" id="UP000319728">
    <property type="component" value="Unassembled WGS sequence"/>
</dbReference>
<feature type="region of interest" description="Disordered" evidence="1">
    <location>
        <begin position="1"/>
        <end position="46"/>
    </location>
</feature>
<evidence type="ECO:0000256" key="1">
    <source>
        <dbReference type="SAM" id="MobiDB-lite"/>
    </source>
</evidence>
<evidence type="ECO:0000313" key="2">
    <source>
        <dbReference type="EMBL" id="TWJ30156.1"/>
    </source>
</evidence>
<organism evidence="2 3">
    <name type="scientific">Micromonospora sagamiensis</name>
    <dbReference type="NCBI Taxonomy" id="47875"/>
    <lineage>
        <taxon>Bacteria</taxon>
        <taxon>Bacillati</taxon>
        <taxon>Actinomycetota</taxon>
        <taxon>Actinomycetes</taxon>
        <taxon>Micromonosporales</taxon>
        <taxon>Micromonosporaceae</taxon>
        <taxon>Micromonospora</taxon>
    </lineage>
</organism>
<reference evidence="2 3" key="1">
    <citation type="submission" date="2019-07" db="EMBL/GenBank/DDBJ databases">
        <title>R&amp;d 2014.</title>
        <authorList>
            <person name="Klenk H.-P."/>
        </authorList>
    </citation>
    <scope>NUCLEOTIDE SEQUENCE [LARGE SCALE GENOMIC DNA]</scope>
    <source>
        <strain evidence="2 3">DSM 43912</strain>
    </source>
</reference>
<dbReference type="AlphaFoldDB" id="A0A562WIR6"/>
<evidence type="ECO:0000313" key="3">
    <source>
        <dbReference type="Proteomes" id="UP000319728"/>
    </source>
</evidence>
<dbReference type="EMBL" id="VLLP01000001">
    <property type="protein sequence ID" value="TWJ30156.1"/>
    <property type="molecule type" value="Genomic_DNA"/>
</dbReference>
<gene>
    <name evidence="2" type="ORF">JD81_03693</name>
</gene>